<reference evidence="2 3" key="1">
    <citation type="submission" date="2023-12" db="EMBL/GenBank/DDBJ databases">
        <title>A high-quality genome assembly for Dillenia turbinata (Dilleniales).</title>
        <authorList>
            <person name="Chanderbali A."/>
        </authorList>
    </citation>
    <scope>NUCLEOTIDE SEQUENCE [LARGE SCALE GENOMIC DNA]</scope>
    <source>
        <strain evidence="2">LSX21</strain>
        <tissue evidence="2">Leaf</tissue>
    </source>
</reference>
<dbReference type="AlphaFoldDB" id="A0AAN8Z103"/>
<evidence type="ECO:0000256" key="1">
    <source>
        <dbReference type="SAM" id="MobiDB-lite"/>
    </source>
</evidence>
<proteinExistence type="predicted"/>
<protein>
    <submittedName>
        <fullName evidence="2">Uncharacterized protein</fullName>
    </submittedName>
</protein>
<feature type="region of interest" description="Disordered" evidence="1">
    <location>
        <begin position="176"/>
        <end position="221"/>
    </location>
</feature>
<evidence type="ECO:0000313" key="2">
    <source>
        <dbReference type="EMBL" id="KAK6922424.1"/>
    </source>
</evidence>
<dbReference type="PANTHER" id="PTHR35280">
    <property type="entry name" value="F17L21.9"/>
    <property type="match status" value="1"/>
</dbReference>
<gene>
    <name evidence="2" type="ORF">RJ641_012931</name>
</gene>
<dbReference type="PANTHER" id="PTHR35280:SF1">
    <property type="entry name" value="F17L21.9"/>
    <property type="match status" value="1"/>
</dbReference>
<feature type="compositionally biased region" description="Basic and acidic residues" evidence="1">
    <location>
        <begin position="176"/>
        <end position="189"/>
    </location>
</feature>
<evidence type="ECO:0000313" key="3">
    <source>
        <dbReference type="Proteomes" id="UP001370490"/>
    </source>
</evidence>
<sequence>MDGEAVTTTTTASARERVEEIEVAIRELMELTGNKHNASSDGVSLVADDDDQERRQLLSRLLSQLESLKGDISLQEPNLVAQAESVASPAVVIVKTETGSTGETNVGRNGPRTEDIVKELNHVKRQNTITHGLVSLMIVLTVVWQLSEVSLILKVKNTLSNPFKTIGGLFKGMLKGPDRSVSDAEKQSSSDENGQSQNSPHPLPLPELPDIPILGGNDKND</sequence>
<accession>A0AAN8Z103</accession>
<name>A0AAN8Z103_9MAGN</name>
<feature type="compositionally biased region" description="Polar residues" evidence="1">
    <location>
        <begin position="190"/>
        <end position="199"/>
    </location>
</feature>
<dbReference type="EMBL" id="JBAMMX010000019">
    <property type="protein sequence ID" value="KAK6922424.1"/>
    <property type="molecule type" value="Genomic_DNA"/>
</dbReference>
<organism evidence="2 3">
    <name type="scientific">Dillenia turbinata</name>
    <dbReference type="NCBI Taxonomy" id="194707"/>
    <lineage>
        <taxon>Eukaryota</taxon>
        <taxon>Viridiplantae</taxon>
        <taxon>Streptophyta</taxon>
        <taxon>Embryophyta</taxon>
        <taxon>Tracheophyta</taxon>
        <taxon>Spermatophyta</taxon>
        <taxon>Magnoliopsida</taxon>
        <taxon>eudicotyledons</taxon>
        <taxon>Gunneridae</taxon>
        <taxon>Pentapetalae</taxon>
        <taxon>Dilleniales</taxon>
        <taxon>Dilleniaceae</taxon>
        <taxon>Dillenia</taxon>
    </lineage>
</organism>
<keyword evidence="3" id="KW-1185">Reference proteome</keyword>
<comment type="caution">
    <text evidence="2">The sequence shown here is derived from an EMBL/GenBank/DDBJ whole genome shotgun (WGS) entry which is preliminary data.</text>
</comment>
<dbReference type="Proteomes" id="UP001370490">
    <property type="component" value="Unassembled WGS sequence"/>
</dbReference>